<dbReference type="InterPro" id="IPR050411">
    <property type="entry name" value="AlphaKG_dependent_hydroxylases"/>
</dbReference>
<protein>
    <submittedName>
        <fullName evidence="5">Taurine catabolism dioxygenase TauD/TfdA</fullName>
    </submittedName>
</protein>
<dbReference type="Gene3D" id="3.60.130.10">
    <property type="entry name" value="Clavaminate synthase-like"/>
    <property type="match status" value="1"/>
</dbReference>
<dbReference type="Pfam" id="PF02668">
    <property type="entry name" value="TauD"/>
    <property type="match status" value="1"/>
</dbReference>
<comment type="caution">
    <text evidence="5">The sequence shown here is derived from an EMBL/GenBank/DDBJ whole genome shotgun (WGS) entry which is preliminary data.</text>
</comment>
<dbReference type="PANTHER" id="PTHR10696">
    <property type="entry name" value="GAMMA-BUTYROBETAINE HYDROXYLASE-RELATED"/>
    <property type="match status" value="1"/>
</dbReference>
<reference evidence="5 6" key="1">
    <citation type="journal article" date="2013" name="Genome Announc.">
        <title>Draft Genome of the Marine Gammaproteobacterium Halomonas titanicae.</title>
        <authorList>
            <person name="Sanchez-Porro C."/>
            <person name="de la Haba R.R."/>
            <person name="Cruz-Hernandez N."/>
            <person name="Gonzalez J.M."/>
            <person name="Reyes-Guirao C."/>
            <person name="Navarro-Sampedro L."/>
            <person name="Carballo M."/>
            <person name="Ventosa A."/>
        </authorList>
    </citation>
    <scope>NUCLEOTIDE SEQUENCE [LARGE SCALE GENOMIC DNA]</scope>
    <source>
        <strain evidence="5 6">BH1</strain>
    </source>
</reference>
<dbReference type="Proteomes" id="UP000011651">
    <property type="component" value="Unassembled WGS sequence"/>
</dbReference>
<dbReference type="InterPro" id="IPR042098">
    <property type="entry name" value="TauD-like_sf"/>
</dbReference>
<gene>
    <name evidence="5" type="ORF">HALTITAN_2037</name>
</gene>
<dbReference type="GO" id="GO:0017000">
    <property type="term" value="P:antibiotic biosynthetic process"/>
    <property type="evidence" value="ECO:0007669"/>
    <property type="project" value="UniProtKB-KW"/>
</dbReference>
<evidence type="ECO:0000259" key="4">
    <source>
        <dbReference type="Pfam" id="PF02668"/>
    </source>
</evidence>
<keyword evidence="2" id="KW-0560">Oxidoreductase</keyword>
<dbReference type="RefSeq" id="WP_009287619.1">
    <property type="nucleotide sequence ID" value="NZ_AOPO01000008.1"/>
</dbReference>
<evidence type="ECO:0000256" key="2">
    <source>
        <dbReference type="ARBA" id="ARBA00023002"/>
    </source>
</evidence>
<organism evidence="5 6">
    <name type="scientific">Vreelandella titanicae BH1</name>
    <dbReference type="NCBI Taxonomy" id="1204738"/>
    <lineage>
        <taxon>Bacteria</taxon>
        <taxon>Pseudomonadati</taxon>
        <taxon>Pseudomonadota</taxon>
        <taxon>Gammaproteobacteria</taxon>
        <taxon>Oceanospirillales</taxon>
        <taxon>Halomonadaceae</taxon>
        <taxon>Vreelandella</taxon>
    </lineage>
</organism>
<comment type="cofactor">
    <cofactor evidence="1">
        <name>Fe(2+)</name>
        <dbReference type="ChEBI" id="CHEBI:29033"/>
    </cofactor>
</comment>
<feature type="domain" description="TauD/TfdA-like" evidence="4">
    <location>
        <begin position="123"/>
        <end position="324"/>
    </location>
</feature>
<dbReference type="GO" id="GO:0016706">
    <property type="term" value="F:2-oxoglutarate-dependent dioxygenase activity"/>
    <property type="evidence" value="ECO:0007669"/>
    <property type="project" value="UniProtKB-ARBA"/>
</dbReference>
<dbReference type="EMBL" id="AOPO01000008">
    <property type="protein sequence ID" value="ELY21158.1"/>
    <property type="molecule type" value="Genomic_DNA"/>
</dbReference>
<dbReference type="AlphaFoldDB" id="L9UA83"/>
<evidence type="ECO:0000256" key="1">
    <source>
        <dbReference type="ARBA" id="ARBA00001954"/>
    </source>
</evidence>
<keyword evidence="5" id="KW-0223">Dioxygenase</keyword>
<dbReference type="PATRIC" id="fig|1204738.3.peg.3060"/>
<evidence type="ECO:0000313" key="6">
    <source>
        <dbReference type="Proteomes" id="UP000011651"/>
    </source>
</evidence>
<name>L9UA83_9GAMM</name>
<accession>L9UA83</accession>
<dbReference type="SUPFAM" id="SSF51197">
    <property type="entry name" value="Clavaminate synthase-like"/>
    <property type="match status" value="1"/>
</dbReference>
<proteinExistence type="predicted"/>
<evidence type="ECO:0000256" key="3">
    <source>
        <dbReference type="ARBA" id="ARBA00023194"/>
    </source>
</evidence>
<keyword evidence="3" id="KW-0045">Antibiotic biosynthesis</keyword>
<dbReference type="InterPro" id="IPR003819">
    <property type="entry name" value="TauD/TfdA-like"/>
</dbReference>
<evidence type="ECO:0000313" key="5">
    <source>
        <dbReference type="EMBL" id="ELY21158.1"/>
    </source>
</evidence>
<dbReference type="PANTHER" id="PTHR10696:SF56">
    <property type="entry name" value="TAUD_TFDA-LIKE DOMAIN-CONTAINING PROTEIN"/>
    <property type="match status" value="1"/>
</dbReference>
<sequence>MLNISNDKYQKLLSIHQEKRLNIVNLDDLSFIEWEAIISSFRKLATEYNYANCSQQLIITEQLLTEQFRQELLNENPVLRLIEAIFCQATHSKYHLMHIKKMGLKQFSYTDQCIGFAAISLALGLPLAADKSTGQVVWDIMDRKEKKASYQTFSEGKGEADYHTDTAFYEKPVRNFALHCIKPAECGGGVNRFCNAAALRQKLIRDPEHAWIVKTLTGIPATFRVPSSFTHHKENECIDAFIFGDDVPVRFRLDSIHKGHELKYGRQNNELLKAIDALMHIVDNPDNMLKMRLEEDAAVFINNYEVLHYRDDFMDPSRHLMRIWIK</sequence>